<evidence type="ECO:0000313" key="3">
    <source>
        <dbReference type="Proteomes" id="UP000019376"/>
    </source>
</evidence>
<accession>S8B3Q6</accession>
<feature type="region of interest" description="Disordered" evidence="1">
    <location>
        <begin position="1"/>
        <end position="23"/>
    </location>
</feature>
<sequence>MHLGNSAVEGATSYRPGTKREAVSQSIVPVSAGKFLRVLPWSPSVDRANGDDLDGTRASMPAEATTYSTLIRDGRRQDIGSGIYDSPRYSPLGLDSPVNPGEVSNPERITIGELGRGKEIRIYGVIHLQDVSY</sequence>
<proteinExistence type="predicted"/>
<dbReference type="HOGENOM" id="CLU_1907390_0_0_1"/>
<evidence type="ECO:0000256" key="1">
    <source>
        <dbReference type="SAM" id="MobiDB-lite"/>
    </source>
</evidence>
<gene>
    <name evidence="2" type="ORF">PDE_08390</name>
</gene>
<evidence type="ECO:0000313" key="2">
    <source>
        <dbReference type="EMBL" id="EPS33428.1"/>
    </source>
</evidence>
<dbReference type="EMBL" id="KB644415">
    <property type="protein sequence ID" value="EPS33428.1"/>
    <property type="molecule type" value="Genomic_DNA"/>
</dbReference>
<name>S8B3Q6_PENO1</name>
<dbReference type="AlphaFoldDB" id="S8B3Q6"/>
<keyword evidence="3" id="KW-1185">Reference proteome</keyword>
<protein>
    <submittedName>
        <fullName evidence="2">Uncharacterized protein</fullName>
    </submittedName>
</protein>
<feature type="region of interest" description="Disordered" evidence="1">
    <location>
        <begin position="77"/>
        <end position="106"/>
    </location>
</feature>
<dbReference type="Proteomes" id="UP000019376">
    <property type="component" value="Unassembled WGS sequence"/>
</dbReference>
<organism evidence="2 3">
    <name type="scientific">Penicillium oxalicum (strain 114-2 / CGMCC 5302)</name>
    <name type="common">Penicillium decumbens</name>
    <dbReference type="NCBI Taxonomy" id="933388"/>
    <lineage>
        <taxon>Eukaryota</taxon>
        <taxon>Fungi</taxon>
        <taxon>Dikarya</taxon>
        <taxon>Ascomycota</taxon>
        <taxon>Pezizomycotina</taxon>
        <taxon>Eurotiomycetes</taxon>
        <taxon>Eurotiomycetidae</taxon>
        <taxon>Eurotiales</taxon>
        <taxon>Aspergillaceae</taxon>
        <taxon>Penicillium</taxon>
    </lineage>
</organism>
<reference evidence="2 3" key="1">
    <citation type="journal article" date="2013" name="PLoS ONE">
        <title>Genomic and secretomic analyses reveal unique features of the lignocellulolytic enzyme system of Penicillium decumbens.</title>
        <authorList>
            <person name="Liu G."/>
            <person name="Zhang L."/>
            <person name="Wei X."/>
            <person name="Zou G."/>
            <person name="Qin Y."/>
            <person name="Ma L."/>
            <person name="Li J."/>
            <person name="Zheng H."/>
            <person name="Wang S."/>
            <person name="Wang C."/>
            <person name="Xun L."/>
            <person name="Zhao G.-P."/>
            <person name="Zhou Z."/>
            <person name="Qu Y."/>
        </authorList>
    </citation>
    <scope>NUCLEOTIDE SEQUENCE [LARGE SCALE GENOMIC DNA]</scope>
    <source>
        <strain evidence="3">114-2 / CGMCC 5302</strain>
    </source>
</reference>